<evidence type="ECO:0000313" key="6">
    <source>
        <dbReference type="EMBL" id="KAJ5444333.1"/>
    </source>
</evidence>
<reference evidence="6" key="2">
    <citation type="journal article" date="2023" name="IMA Fungus">
        <title>Comparative genomic study of the Penicillium genus elucidates a diverse pangenome and 15 lateral gene transfer events.</title>
        <authorList>
            <person name="Petersen C."/>
            <person name="Sorensen T."/>
            <person name="Nielsen M.R."/>
            <person name="Sondergaard T.E."/>
            <person name="Sorensen J.L."/>
            <person name="Fitzpatrick D.A."/>
            <person name="Frisvad J.C."/>
            <person name="Nielsen K.L."/>
        </authorList>
    </citation>
    <scope>NUCLEOTIDE SEQUENCE</scope>
    <source>
        <strain evidence="6">IBT 16125</strain>
    </source>
</reference>
<feature type="region of interest" description="Disordered" evidence="3">
    <location>
        <begin position="316"/>
        <end position="507"/>
    </location>
</feature>
<dbReference type="PROSITE" id="PS50009">
    <property type="entry name" value="RASGEF_CAT"/>
    <property type="match status" value="1"/>
</dbReference>
<feature type="region of interest" description="Disordered" evidence="3">
    <location>
        <begin position="1"/>
        <end position="93"/>
    </location>
</feature>
<dbReference type="Gene3D" id="3.40.50.300">
    <property type="entry name" value="P-loop containing nucleotide triphosphate hydrolases"/>
    <property type="match status" value="1"/>
</dbReference>
<dbReference type="Pfam" id="PF13233">
    <property type="entry name" value="Complex1_LYR_2"/>
    <property type="match status" value="1"/>
</dbReference>
<dbReference type="InterPro" id="IPR001895">
    <property type="entry name" value="RASGEF_cat_dom"/>
</dbReference>
<feature type="compositionally biased region" description="Polar residues" evidence="3">
    <location>
        <begin position="700"/>
        <end position="718"/>
    </location>
</feature>
<feature type="compositionally biased region" description="Polar residues" evidence="3">
    <location>
        <begin position="28"/>
        <end position="37"/>
    </location>
</feature>
<sequence>MSAQQTRRARASSDRAQVMPPGVPQRPSMGSRTSSAPEGSLYKLDGGRRPSSAAKVGHTLLEEDEGSSSTSHETPKRSRSRHRSDESFCVQEHSKSNLPEVTIAVVGEDNAGKTSFIKSALDMKSTPSSVSTKKKMSLDGSVYIVRLLEIDLKQVTFDQDLNIVWPGVGKGLAAPTVDGVLLLYDATQPERLEKTVELAGMCLQLRLCFRSLSILDRGGHSLLLKSCRRLLAPTIPYRVLPGCLPKDPNLDALGDTTVPCVLVACKCDQLPEDGELVPIHERHDIYRTSPESPRSQQMCIALVLRSVIRHRTDLAASDRTNTNPPPLPPSAQPQHPPAAPPPPQTTTKSFQPNPSPPDWHHTRANSETPSVFLSGAAGGSATSVSDRTVDSNGSHRLPTDKVHPSNLAQQHASSSPRNARSNSHPVRPQTPPTGARLNPRRPSAQGDISPTQEHIRQRLQPSWRHSGGSDAFNSFLNMDDEVEDGAQPASPGAILRPKPSSESNSSAEFGLSFDELVDRLVALPMSKQDTKFSAIFLCLYRKFAAPATLLNALVSRFEKNETSNADQLARMADQLRLLNVIASWASEYPGDFANPKTKKRINEFVTTLEKSHFYMFAAKEIGSFLETNVEDDDIGWAFGDGDVDESTLTETFFDNSGRSSPVPFMTSTYDDDEDDDVEEDPIYSSMTALDLSEGPHDSTSRLSGTLSISSNTDKPSSTMNQSFTLLTVEAAQKEALRLEMTGRSSLSKIQWRHFMETPDEEFARELTRIDWIMYNSFRPRDLVRHVSISGVDKDKIKSLQNVNRMIKQFNHVAFFVASMILLRDKPKHRARCLEKFMSIAVKLRRQNNYNALGAVIAAINGTPVHRLTQTRELIPVASQKEFMRLVILMSTSRSHSAYRLAWDNSFSERIPFLPLHRRDLVSAEEGNKTFVGENKSRINWKKFEVMGEVVIGIQRSQKSPHPQAQKYDDIERLILDSKLSGDEEDLYARSLQVEPSTGSETGRRNSLYLPRSSPRTPSRKPLHPLPLHQRLRTVFRSQEQTPSTPSAPTPSHTSSIASSTQPAPFSIPSDPEQRALRIQEAEQLAQYAKAQRMYTELLERYNPGMNLDEEERIRLTARRVGFDLPELHNPEEGENQKE</sequence>
<evidence type="ECO:0000256" key="2">
    <source>
        <dbReference type="PROSITE-ProRule" id="PRU00168"/>
    </source>
</evidence>
<evidence type="ECO:0000256" key="1">
    <source>
        <dbReference type="ARBA" id="ARBA00022658"/>
    </source>
</evidence>
<feature type="compositionally biased region" description="Pro residues" evidence="3">
    <location>
        <begin position="323"/>
        <end position="344"/>
    </location>
</feature>
<dbReference type="InterPro" id="IPR000651">
    <property type="entry name" value="Ras-like_Gua-exchang_fac_N"/>
</dbReference>
<protein>
    <recommendedName>
        <fullName evidence="8">Ras-GEF domain-containing protein</fullName>
    </recommendedName>
</protein>
<feature type="region of interest" description="Disordered" evidence="3">
    <location>
        <begin position="689"/>
        <end position="718"/>
    </location>
</feature>
<feature type="compositionally biased region" description="Low complexity" evidence="3">
    <location>
        <begin position="1006"/>
        <end position="1016"/>
    </location>
</feature>
<dbReference type="Pfam" id="PF00617">
    <property type="entry name" value="RasGEF"/>
    <property type="match status" value="1"/>
</dbReference>
<dbReference type="GO" id="GO:0005085">
    <property type="term" value="F:guanyl-nucleotide exchange factor activity"/>
    <property type="evidence" value="ECO:0007669"/>
    <property type="project" value="UniProtKB-KW"/>
</dbReference>
<dbReference type="CDD" id="cd00882">
    <property type="entry name" value="Ras_like_GTPase"/>
    <property type="match status" value="1"/>
</dbReference>
<dbReference type="InterPro" id="IPR023578">
    <property type="entry name" value="Ras_GEF_dom_sf"/>
</dbReference>
<evidence type="ECO:0000256" key="3">
    <source>
        <dbReference type="SAM" id="MobiDB-lite"/>
    </source>
</evidence>
<dbReference type="GO" id="GO:0007265">
    <property type="term" value="P:Ras protein signal transduction"/>
    <property type="evidence" value="ECO:0007669"/>
    <property type="project" value="TreeGrafter"/>
</dbReference>
<gene>
    <name evidence="6" type="ORF">N7458_008205</name>
</gene>
<dbReference type="SMART" id="SM00147">
    <property type="entry name" value="RasGEF"/>
    <property type="match status" value="1"/>
</dbReference>
<dbReference type="Gene3D" id="1.20.870.10">
    <property type="entry name" value="Son of sevenless (SoS) protein Chain: S domain 1"/>
    <property type="match status" value="1"/>
</dbReference>
<dbReference type="InterPro" id="IPR036964">
    <property type="entry name" value="RASGEF_cat_dom_sf"/>
</dbReference>
<evidence type="ECO:0000313" key="7">
    <source>
        <dbReference type="Proteomes" id="UP001213681"/>
    </source>
</evidence>
<dbReference type="SUPFAM" id="SSF52540">
    <property type="entry name" value="P-loop containing nucleoside triphosphate hydrolases"/>
    <property type="match status" value="1"/>
</dbReference>
<evidence type="ECO:0008006" key="8">
    <source>
        <dbReference type="Google" id="ProtNLM"/>
    </source>
</evidence>
<dbReference type="EMBL" id="JAPVEA010000007">
    <property type="protein sequence ID" value="KAJ5444333.1"/>
    <property type="molecule type" value="Genomic_DNA"/>
</dbReference>
<reference evidence="6" key="1">
    <citation type="submission" date="2022-12" db="EMBL/GenBank/DDBJ databases">
        <authorList>
            <person name="Petersen C."/>
        </authorList>
    </citation>
    <scope>NUCLEOTIDE SEQUENCE</scope>
    <source>
        <strain evidence="6">IBT 16125</strain>
    </source>
</reference>
<name>A0AAD6C2A1_9EURO</name>
<dbReference type="PANTHER" id="PTHR23113">
    <property type="entry name" value="GUANINE NUCLEOTIDE EXCHANGE FACTOR"/>
    <property type="match status" value="1"/>
</dbReference>
<dbReference type="GO" id="GO:0005886">
    <property type="term" value="C:plasma membrane"/>
    <property type="evidence" value="ECO:0007669"/>
    <property type="project" value="TreeGrafter"/>
</dbReference>
<dbReference type="Pfam" id="PF00618">
    <property type="entry name" value="RasGEF_N"/>
    <property type="match status" value="1"/>
</dbReference>
<comment type="caution">
    <text evidence="6">The sequence shown here is derived from an EMBL/GenBank/DDBJ whole genome shotgun (WGS) entry which is preliminary data.</text>
</comment>
<feature type="compositionally biased region" description="Polar residues" evidence="3">
    <location>
        <begin position="384"/>
        <end position="394"/>
    </location>
</feature>
<dbReference type="Proteomes" id="UP001213681">
    <property type="component" value="Unassembled WGS sequence"/>
</dbReference>
<evidence type="ECO:0000259" key="5">
    <source>
        <dbReference type="PROSITE" id="PS50212"/>
    </source>
</evidence>
<dbReference type="Gene3D" id="1.10.840.10">
    <property type="entry name" value="Ras guanine-nucleotide exchange factors catalytic domain"/>
    <property type="match status" value="1"/>
</dbReference>
<keyword evidence="7" id="KW-1185">Reference proteome</keyword>
<accession>A0AAD6C2A1</accession>
<dbReference type="CDD" id="cd06224">
    <property type="entry name" value="REM"/>
    <property type="match status" value="1"/>
</dbReference>
<dbReference type="RefSeq" id="XP_056764413.1">
    <property type="nucleotide sequence ID" value="XM_056911587.1"/>
</dbReference>
<proteinExistence type="predicted"/>
<dbReference type="GeneID" id="81601830"/>
<keyword evidence="1 2" id="KW-0344">Guanine-nucleotide releasing factor</keyword>
<dbReference type="PANTHER" id="PTHR23113:SF348">
    <property type="entry name" value="GUANYL-NUCLEOTIDE EXCHANGE FACTOR RASGEF, PUTATIVE (AFU_ORTHOLOGUE AFUA_1G04700)-RELATED"/>
    <property type="match status" value="1"/>
</dbReference>
<dbReference type="AlphaFoldDB" id="A0AAD6C2A1"/>
<feature type="compositionally biased region" description="Low complexity" evidence="3">
    <location>
        <begin position="411"/>
        <end position="425"/>
    </location>
</feature>
<feature type="domain" description="Ras-GEF" evidence="4">
    <location>
        <begin position="758"/>
        <end position="996"/>
    </location>
</feature>
<evidence type="ECO:0000259" key="4">
    <source>
        <dbReference type="PROSITE" id="PS50009"/>
    </source>
</evidence>
<dbReference type="PROSITE" id="PS50212">
    <property type="entry name" value="RASGEF_NTER"/>
    <property type="match status" value="1"/>
</dbReference>
<dbReference type="InterPro" id="IPR027417">
    <property type="entry name" value="P-loop_NTPase"/>
</dbReference>
<feature type="compositionally biased region" description="Low complexity" evidence="3">
    <location>
        <begin position="1037"/>
        <end position="1062"/>
    </location>
</feature>
<feature type="region of interest" description="Disordered" evidence="3">
    <location>
        <begin position="989"/>
        <end position="1071"/>
    </location>
</feature>
<dbReference type="SUPFAM" id="SSF48366">
    <property type="entry name" value="Ras GEF"/>
    <property type="match status" value="1"/>
</dbReference>
<organism evidence="6 7">
    <name type="scientific">Penicillium daleae</name>
    <dbReference type="NCBI Taxonomy" id="63821"/>
    <lineage>
        <taxon>Eukaryota</taxon>
        <taxon>Fungi</taxon>
        <taxon>Dikarya</taxon>
        <taxon>Ascomycota</taxon>
        <taxon>Pezizomycotina</taxon>
        <taxon>Eurotiomycetes</taxon>
        <taxon>Eurotiomycetidae</taxon>
        <taxon>Eurotiales</taxon>
        <taxon>Aspergillaceae</taxon>
        <taxon>Penicillium</taxon>
    </lineage>
</organism>
<dbReference type="InterPro" id="IPR008937">
    <property type="entry name" value="Ras-like_GEF"/>
</dbReference>
<feature type="domain" description="N-terminal Ras-GEF" evidence="5">
    <location>
        <begin position="504"/>
        <end position="629"/>
    </location>
</feature>